<evidence type="ECO:0000256" key="1">
    <source>
        <dbReference type="SAM" id="Phobius"/>
    </source>
</evidence>
<keyword evidence="1" id="KW-1133">Transmembrane helix</keyword>
<gene>
    <name evidence="2" type="ORF">GCM10010390_62050</name>
</gene>
<keyword evidence="1" id="KW-0812">Transmembrane</keyword>
<sequence length="93" mass="9954">MPSHLLVLIDWVHIDWVLVGVVSADLVLVGLWLCWSVCGGADRSRAVGLCESVWWVWCESVCVQGCGRKPTLPLPGPQAKGIDALLSSGTQGV</sequence>
<name>A0ABP3NRD4_9ACTN</name>
<feature type="transmembrane region" description="Helical" evidence="1">
    <location>
        <begin position="16"/>
        <end position="35"/>
    </location>
</feature>
<evidence type="ECO:0000313" key="3">
    <source>
        <dbReference type="Proteomes" id="UP001501576"/>
    </source>
</evidence>
<keyword evidence="1" id="KW-0472">Membrane</keyword>
<proteinExistence type="predicted"/>
<dbReference type="EMBL" id="BAAABZ010000059">
    <property type="protein sequence ID" value="GAA0551370.1"/>
    <property type="molecule type" value="Genomic_DNA"/>
</dbReference>
<evidence type="ECO:0000313" key="2">
    <source>
        <dbReference type="EMBL" id="GAA0551370.1"/>
    </source>
</evidence>
<dbReference type="Proteomes" id="UP001501576">
    <property type="component" value="Unassembled WGS sequence"/>
</dbReference>
<protein>
    <recommendedName>
        <fullName evidence="4">Secreted protein</fullName>
    </recommendedName>
</protein>
<keyword evidence="3" id="KW-1185">Reference proteome</keyword>
<accession>A0ABP3NRD4</accession>
<evidence type="ECO:0008006" key="4">
    <source>
        <dbReference type="Google" id="ProtNLM"/>
    </source>
</evidence>
<reference evidence="3" key="1">
    <citation type="journal article" date="2019" name="Int. J. Syst. Evol. Microbiol.">
        <title>The Global Catalogue of Microorganisms (GCM) 10K type strain sequencing project: providing services to taxonomists for standard genome sequencing and annotation.</title>
        <authorList>
            <consortium name="The Broad Institute Genomics Platform"/>
            <consortium name="The Broad Institute Genome Sequencing Center for Infectious Disease"/>
            <person name="Wu L."/>
            <person name="Ma J."/>
        </authorList>
    </citation>
    <scope>NUCLEOTIDE SEQUENCE [LARGE SCALE GENOMIC DNA]</scope>
    <source>
        <strain evidence="3">JCM 5052</strain>
    </source>
</reference>
<organism evidence="2 3">
    <name type="scientific">Streptomyces mordarskii</name>
    <dbReference type="NCBI Taxonomy" id="1226758"/>
    <lineage>
        <taxon>Bacteria</taxon>
        <taxon>Bacillati</taxon>
        <taxon>Actinomycetota</taxon>
        <taxon>Actinomycetes</taxon>
        <taxon>Kitasatosporales</taxon>
        <taxon>Streptomycetaceae</taxon>
        <taxon>Streptomyces</taxon>
    </lineage>
</organism>
<comment type="caution">
    <text evidence="2">The sequence shown here is derived from an EMBL/GenBank/DDBJ whole genome shotgun (WGS) entry which is preliminary data.</text>
</comment>